<protein>
    <submittedName>
        <fullName evidence="2">Uncharacterized protein</fullName>
    </submittedName>
</protein>
<accession>A0A0F9V605</accession>
<organism evidence="2">
    <name type="scientific">marine sediment metagenome</name>
    <dbReference type="NCBI Taxonomy" id="412755"/>
    <lineage>
        <taxon>unclassified sequences</taxon>
        <taxon>metagenomes</taxon>
        <taxon>ecological metagenomes</taxon>
    </lineage>
</organism>
<gene>
    <name evidence="2" type="ORF">LCGC14_0138540</name>
</gene>
<evidence type="ECO:0000256" key="1">
    <source>
        <dbReference type="SAM" id="MobiDB-lite"/>
    </source>
</evidence>
<reference evidence="2" key="1">
    <citation type="journal article" date="2015" name="Nature">
        <title>Complex archaea that bridge the gap between prokaryotes and eukaryotes.</title>
        <authorList>
            <person name="Spang A."/>
            <person name="Saw J.H."/>
            <person name="Jorgensen S.L."/>
            <person name="Zaremba-Niedzwiedzka K."/>
            <person name="Martijn J."/>
            <person name="Lind A.E."/>
            <person name="van Eijk R."/>
            <person name="Schleper C."/>
            <person name="Guy L."/>
            <person name="Ettema T.J."/>
        </authorList>
    </citation>
    <scope>NUCLEOTIDE SEQUENCE</scope>
</reference>
<proteinExistence type="predicted"/>
<sequence>MRWTLPLALVAFAEPALAQESTDAAPPAPAAGTVSTTPPEPFQQTIAIGCRFVWECVENEPCTETEFSPDVTGTAGGASADALAVQSQMVSDAETVTLTGTKQDKALSLTGGGFDARHLLSIAADGASRYTVHYADGPIAISYLGTCK</sequence>
<evidence type="ECO:0000313" key="2">
    <source>
        <dbReference type="EMBL" id="KKN99409.1"/>
    </source>
</evidence>
<feature type="compositionally biased region" description="Low complexity" evidence="1">
    <location>
        <begin position="22"/>
        <end position="37"/>
    </location>
</feature>
<name>A0A0F9V605_9ZZZZ</name>
<dbReference type="AlphaFoldDB" id="A0A0F9V605"/>
<feature type="region of interest" description="Disordered" evidence="1">
    <location>
        <begin position="20"/>
        <end position="40"/>
    </location>
</feature>
<comment type="caution">
    <text evidence="2">The sequence shown here is derived from an EMBL/GenBank/DDBJ whole genome shotgun (WGS) entry which is preliminary data.</text>
</comment>
<dbReference type="EMBL" id="LAZR01000047">
    <property type="protein sequence ID" value="KKN99409.1"/>
    <property type="molecule type" value="Genomic_DNA"/>
</dbReference>